<dbReference type="NCBIfam" id="NF038109">
    <property type="entry name" value="tapY2_fam"/>
    <property type="match status" value="1"/>
</dbReference>
<sequence>MKIFIMSIVSVLGIFISQPILAAKQDYKCFINSSAKGYKVVFYRWESKDVQLKSASLVGKQRTDNKGKKYFIKSVEECVPLSQDFSSKQAKVKDKQTLK</sequence>
<accession>A0AAC9U130</accession>
<dbReference type="KEGG" id="smav:CFF01_13860"/>
<dbReference type="EMBL" id="CP022272">
    <property type="protein sequence ID" value="ASJ97573.1"/>
    <property type="molecule type" value="Genomic_DNA"/>
</dbReference>
<dbReference type="Proteomes" id="UP000198233">
    <property type="component" value="Chromosome"/>
</dbReference>
<dbReference type="RefSeq" id="WP_088905181.1">
    <property type="nucleotide sequence ID" value="NZ_CP022272.1"/>
</dbReference>
<name>A0AAC9U130_9GAMM</name>
<protein>
    <submittedName>
        <fullName evidence="1">Uncharacterized protein</fullName>
    </submittedName>
</protein>
<dbReference type="AlphaFoldDB" id="A0AAC9U130"/>
<organism evidence="1 2">
    <name type="scientific">Shewanella marisflavi</name>
    <dbReference type="NCBI Taxonomy" id="260364"/>
    <lineage>
        <taxon>Bacteria</taxon>
        <taxon>Pseudomonadati</taxon>
        <taxon>Pseudomonadota</taxon>
        <taxon>Gammaproteobacteria</taxon>
        <taxon>Alteromonadales</taxon>
        <taxon>Shewanellaceae</taxon>
        <taxon>Shewanella</taxon>
    </lineage>
</organism>
<proteinExistence type="predicted"/>
<evidence type="ECO:0000313" key="1">
    <source>
        <dbReference type="EMBL" id="ASJ97573.1"/>
    </source>
</evidence>
<gene>
    <name evidence="1" type="ORF">CFF01_13860</name>
</gene>
<dbReference type="InterPro" id="IPR049848">
    <property type="entry name" value="TapY2-like"/>
</dbReference>
<reference evidence="1 2" key="1">
    <citation type="submission" date="2017-06" db="EMBL/GenBank/DDBJ databases">
        <title>Complete genome sequence of Shewanella marisflavi EP1 associated with anaerobic 2,4-dinitrotoluene reduction and salt tolerance.</title>
        <authorList>
            <person name="Huang J."/>
        </authorList>
    </citation>
    <scope>NUCLEOTIDE SEQUENCE [LARGE SCALE GENOMIC DNA]</scope>
    <source>
        <strain evidence="1 2">EP1</strain>
    </source>
</reference>
<evidence type="ECO:0000313" key="2">
    <source>
        <dbReference type="Proteomes" id="UP000198233"/>
    </source>
</evidence>